<proteinExistence type="predicted"/>
<organism evidence="1 2">
    <name type="scientific">Paractinoplanes lichenicola</name>
    <dbReference type="NCBI Taxonomy" id="2802976"/>
    <lineage>
        <taxon>Bacteria</taxon>
        <taxon>Bacillati</taxon>
        <taxon>Actinomycetota</taxon>
        <taxon>Actinomycetes</taxon>
        <taxon>Micromonosporales</taxon>
        <taxon>Micromonosporaceae</taxon>
        <taxon>Paractinoplanes</taxon>
    </lineage>
</organism>
<protein>
    <submittedName>
        <fullName evidence="1">Uncharacterized protein</fullName>
    </submittedName>
</protein>
<dbReference type="Proteomes" id="UP000598996">
    <property type="component" value="Unassembled WGS sequence"/>
</dbReference>
<reference evidence="1 2" key="1">
    <citation type="submission" date="2021-01" db="EMBL/GenBank/DDBJ databases">
        <title>Actinoplanes sp. nov. LDG1-01 isolated from lichen.</title>
        <authorList>
            <person name="Saeng-In P."/>
            <person name="Phongsopitanun W."/>
            <person name="Kanchanasin P."/>
            <person name="Yuki M."/>
            <person name="Kudo T."/>
            <person name="Ohkuma M."/>
            <person name="Tanasupawat S."/>
        </authorList>
    </citation>
    <scope>NUCLEOTIDE SEQUENCE [LARGE SCALE GENOMIC DNA]</scope>
    <source>
        <strain evidence="1 2">LDG1-01</strain>
    </source>
</reference>
<evidence type="ECO:0000313" key="1">
    <source>
        <dbReference type="EMBL" id="MBL7260188.1"/>
    </source>
</evidence>
<evidence type="ECO:0000313" key="2">
    <source>
        <dbReference type="Proteomes" id="UP000598996"/>
    </source>
</evidence>
<comment type="caution">
    <text evidence="1">The sequence shown here is derived from an EMBL/GenBank/DDBJ whole genome shotgun (WGS) entry which is preliminary data.</text>
</comment>
<name>A0ABS1W0H2_9ACTN</name>
<accession>A0ABS1W0H2</accession>
<gene>
    <name evidence="1" type="ORF">JKJ07_38400</name>
</gene>
<dbReference type="RefSeq" id="WP_202996891.1">
    <property type="nucleotide sequence ID" value="NZ_JAENHO010000013.1"/>
</dbReference>
<sequence>MELPSAMIMGVDQVRRRFAECAPDAPARPEPVRAGTRRRFRRALAGGLIRLAHAIAPPEPVCR</sequence>
<dbReference type="EMBL" id="JAENHO010000013">
    <property type="protein sequence ID" value="MBL7260188.1"/>
    <property type="molecule type" value="Genomic_DNA"/>
</dbReference>
<keyword evidence="2" id="KW-1185">Reference proteome</keyword>